<organism evidence="1 2">
    <name type="scientific">Nonomuraea purpurea</name>
    <dbReference type="NCBI Taxonomy" id="1849276"/>
    <lineage>
        <taxon>Bacteria</taxon>
        <taxon>Bacillati</taxon>
        <taxon>Actinomycetota</taxon>
        <taxon>Actinomycetes</taxon>
        <taxon>Streptosporangiales</taxon>
        <taxon>Streptosporangiaceae</taxon>
        <taxon>Nonomuraea</taxon>
    </lineage>
</organism>
<accession>A0ABV8FYK0</accession>
<comment type="caution">
    <text evidence="1">The sequence shown here is derived from an EMBL/GenBank/DDBJ whole genome shotgun (WGS) entry which is preliminary data.</text>
</comment>
<dbReference type="Proteomes" id="UP001595851">
    <property type="component" value="Unassembled WGS sequence"/>
</dbReference>
<evidence type="ECO:0000313" key="1">
    <source>
        <dbReference type="EMBL" id="MFC4005929.1"/>
    </source>
</evidence>
<sequence length="119" mass="13687">MVDNKEGVTVDSLMVHAQGLDSDRYKTRYLFNINLSDYVRSMACGTASYLDHKSGCVFPLNNPTLQFVYNAGYDRAYERYWKVCYDSENTHPYFSCNGSRKKRIRGCDPDMTIIMTSHG</sequence>
<gene>
    <name evidence="1" type="ORF">ACFOY2_01755</name>
</gene>
<evidence type="ECO:0000313" key="2">
    <source>
        <dbReference type="Proteomes" id="UP001595851"/>
    </source>
</evidence>
<dbReference type="RefSeq" id="WP_379526095.1">
    <property type="nucleotide sequence ID" value="NZ_JBHSBI010000001.1"/>
</dbReference>
<keyword evidence="2" id="KW-1185">Reference proteome</keyword>
<dbReference type="EMBL" id="JBHSBI010000001">
    <property type="protein sequence ID" value="MFC4005929.1"/>
    <property type="molecule type" value="Genomic_DNA"/>
</dbReference>
<name>A0ABV8FYK0_9ACTN</name>
<proteinExistence type="predicted"/>
<reference evidence="2" key="1">
    <citation type="journal article" date="2019" name="Int. J. Syst. Evol. Microbiol.">
        <title>The Global Catalogue of Microorganisms (GCM) 10K type strain sequencing project: providing services to taxonomists for standard genome sequencing and annotation.</title>
        <authorList>
            <consortium name="The Broad Institute Genomics Platform"/>
            <consortium name="The Broad Institute Genome Sequencing Center for Infectious Disease"/>
            <person name="Wu L."/>
            <person name="Ma J."/>
        </authorList>
    </citation>
    <scope>NUCLEOTIDE SEQUENCE [LARGE SCALE GENOMIC DNA]</scope>
    <source>
        <strain evidence="2">TBRC 1276</strain>
    </source>
</reference>
<protein>
    <submittedName>
        <fullName evidence="1">Uncharacterized protein</fullName>
    </submittedName>
</protein>